<dbReference type="EMBL" id="LT622825">
    <property type="protein sequence ID" value="SCW20624.1"/>
    <property type="molecule type" value="Genomic_DNA"/>
</dbReference>
<protein>
    <submittedName>
        <fullName evidence="1">Uncharacterized protein</fullName>
    </submittedName>
</protein>
<organism evidence="1">
    <name type="scientific">Streptococcus salivarius</name>
    <dbReference type="NCBI Taxonomy" id="1304"/>
    <lineage>
        <taxon>Bacteria</taxon>
        <taxon>Bacillati</taxon>
        <taxon>Bacillota</taxon>
        <taxon>Bacilli</taxon>
        <taxon>Lactobacillales</taxon>
        <taxon>Streptococcaceae</taxon>
        <taxon>Streptococcus</taxon>
    </lineage>
</organism>
<name>A0A1R3T4J8_STRSL</name>
<dbReference type="AlphaFoldDB" id="A0A1R3T4J8"/>
<reference evidence="1" key="2">
    <citation type="submission" date="2017-02" db="EMBL/GenBank/DDBJ databases">
        <title>Diversity of integrative and conjugative elements of Streptococcus salivarius and their intra- and interspecies transfer.</title>
        <authorList>
            <person name="Dahmane N."/>
            <person name="Libante V."/>
            <person name="Charron-Bourgoin F."/>
            <person name="Guedon E."/>
            <person name="Guedon G."/>
            <person name="Leblond-Bourget N."/>
            <person name="Payot S."/>
        </authorList>
    </citation>
    <scope>NUCLEOTIDE SEQUENCE</scope>
    <source>
        <strain evidence="1">B35</strain>
    </source>
</reference>
<evidence type="ECO:0000313" key="1">
    <source>
        <dbReference type="EMBL" id="SCW20624.1"/>
    </source>
</evidence>
<gene>
    <name evidence="1" type="primary">ORFN</name>
</gene>
<sequence length="60" mass="7267">MFSYSPKLQAKLYTQALLDLDRIVQEARRNNYPSGDIQFHSRQFKRKLFTHYYSRVKQLA</sequence>
<proteinExistence type="predicted"/>
<reference evidence="1" key="1">
    <citation type="submission" date="2016-08" db="EMBL/GenBank/DDBJ databases">
        <authorList>
            <person name="Seilhamer J.J."/>
        </authorList>
    </citation>
    <scope>NUCLEOTIDE SEQUENCE</scope>
    <source>
        <strain evidence="1">B35</strain>
    </source>
</reference>
<accession>A0A1R3T4J8</accession>